<accession>A0ABV0PIC7</accession>
<reference evidence="2 3" key="1">
    <citation type="submission" date="2021-06" db="EMBL/GenBank/DDBJ databases">
        <authorList>
            <person name="Palmer J.M."/>
        </authorList>
    </citation>
    <scope>NUCLEOTIDE SEQUENCE [LARGE SCALE GENOMIC DNA]</scope>
    <source>
        <strain evidence="2 3">GA_2019</strain>
        <tissue evidence="2">Muscle</tissue>
    </source>
</reference>
<dbReference type="EMBL" id="JAHRIO010074324">
    <property type="protein sequence ID" value="MEQ2183132.1"/>
    <property type="molecule type" value="Genomic_DNA"/>
</dbReference>
<sequence>MVKGLYLYSTFLVFPTTQSAFTLQVNNSPLETHTLVPGTSMQGASSPGRPKPIRTTLPAEPQLPPLDVYITSTKRAQVPYRFGIFAVSKSLEIRKLMILQHIYLIILGCIGLKVILEFQ</sequence>
<feature type="transmembrane region" description="Helical" evidence="1">
    <location>
        <begin position="98"/>
        <end position="116"/>
    </location>
</feature>
<name>A0ABV0PIC7_9TELE</name>
<comment type="caution">
    <text evidence="2">The sequence shown here is derived from an EMBL/GenBank/DDBJ whole genome shotgun (WGS) entry which is preliminary data.</text>
</comment>
<dbReference type="Proteomes" id="UP001476798">
    <property type="component" value="Unassembled WGS sequence"/>
</dbReference>
<evidence type="ECO:0000313" key="2">
    <source>
        <dbReference type="EMBL" id="MEQ2183132.1"/>
    </source>
</evidence>
<keyword evidence="1" id="KW-0472">Membrane</keyword>
<organism evidence="2 3">
    <name type="scientific">Goodea atripinnis</name>
    <dbReference type="NCBI Taxonomy" id="208336"/>
    <lineage>
        <taxon>Eukaryota</taxon>
        <taxon>Metazoa</taxon>
        <taxon>Chordata</taxon>
        <taxon>Craniata</taxon>
        <taxon>Vertebrata</taxon>
        <taxon>Euteleostomi</taxon>
        <taxon>Actinopterygii</taxon>
        <taxon>Neopterygii</taxon>
        <taxon>Teleostei</taxon>
        <taxon>Neoteleostei</taxon>
        <taxon>Acanthomorphata</taxon>
        <taxon>Ovalentaria</taxon>
        <taxon>Atherinomorphae</taxon>
        <taxon>Cyprinodontiformes</taxon>
        <taxon>Goodeidae</taxon>
        <taxon>Goodea</taxon>
    </lineage>
</organism>
<gene>
    <name evidence="2" type="ORF">GOODEAATRI_029462</name>
</gene>
<keyword evidence="3" id="KW-1185">Reference proteome</keyword>
<keyword evidence="1" id="KW-0812">Transmembrane</keyword>
<evidence type="ECO:0000256" key="1">
    <source>
        <dbReference type="SAM" id="Phobius"/>
    </source>
</evidence>
<protein>
    <submittedName>
        <fullName evidence="2">Uncharacterized protein</fullName>
    </submittedName>
</protein>
<evidence type="ECO:0000313" key="3">
    <source>
        <dbReference type="Proteomes" id="UP001476798"/>
    </source>
</evidence>
<keyword evidence="1" id="KW-1133">Transmembrane helix</keyword>
<proteinExistence type="predicted"/>